<dbReference type="GO" id="GO:0016020">
    <property type="term" value="C:membrane"/>
    <property type="evidence" value="ECO:0007669"/>
    <property type="project" value="InterPro"/>
</dbReference>
<protein>
    <submittedName>
        <fullName evidence="4">Histidine kinase</fullName>
    </submittedName>
</protein>
<sequence>MIRFCITLILILTAFSCEKEEEISKDLESFKAQIKNLSDKKPSPKNKDSILMAWKNIEENPLIKKDTELQARAKYYVGRVYGMSGEMDSSQIYVEKALELIEKTKGNLDTKAFVYSGMGNLSNSKAKEHQANYYYNKAATIVLSSDSLEMPPVAKTIILLSGAQSNNVLYQYDLAQKMNKAALDLSPQLSPFHTNRQRPLTQMIMVFGKQDKLDSIPPYIRKLEQLQKESPKEYNIKHLYDSKSRYFELTKKPDFLLYYQKLKANLDEESLIQDPQEQVNINNLLNSYLNISAVYIVKKNIPEAKEYLQLSTQLIQENKELISFDANILYKENLSKLLNLEGKSREAFELMQEVSELQKENFETENTQAVAEMNSLSQLQAKDKSINSLSKNIKINELQLQQNKLWLLITSLLALLLITFIGFFYYNYRQRRVVQEKEKLLNQQQLLRTQMEPHFIFNTLSALQSFVRLDKKEEAIKYLNQFSRLLRSSMELSRENLVPLGEEMEALNNYLSLQQMRFEDAFTYEVIRPEGEDTCGIMVPPMLLQPYVENAILHGIDLSDGSAHIKIQFFLKDGILHANITDSGKNETNETVKITARYQALSVTND</sequence>
<dbReference type="AlphaFoldDB" id="A0A4R8IBV5"/>
<keyword evidence="2" id="KW-0472">Membrane</keyword>
<evidence type="ECO:0000259" key="3">
    <source>
        <dbReference type="Pfam" id="PF06580"/>
    </source>
</evidence>
<evidence type="ECO:0000313" key="4">
    <source>
        <dbReference type="EMBL" id="TDX87090.1"/>
    </source>
</evidence>
<comment type="caution">
    <text evidence="4">The sequence shown here is derived from an EMBL/GenBank/DDBJ whole genome shotgun (WGS) entry which is preliminary data.</text>
</comment>
<feature type="coiled-coil region" evidence="1">
    <location>
        <begin position="340"/>
        <end position="379"/>
    </location>
</feature>
<dbReference type="GO" id="GO:0000155">
    <property type="term" value="F:phosphorelay sensor kinase activity"/>
    <property type="evidence" value="ECO:0007669"/>
    <property type="project" value="InterPro"/>
</dbReference>
<keyword evidence="4" id="KW-0418">Kinase</keyword>
<dbReference type="PANTHER" id="PTHR34220">
    <property type="entry name" value="SENSOR HISTIDINE KINASE YPDA"/>
    <property type="match status" value="1"/>
</dbReference>
<dbReference type="InterPro" id="IPR010559">
    <property type="entry name" value="Sig_transdc_His_kin_internal"/>
</dbReference>
<name>A0A4R8IBV5_9FLAO</name>
<keyword evidence="5" id="KW-1185">Reference proteome</keyword>
<keyword evidence="1" id="KW-0175">Coiled coil</keyword>
<keyword evidence="2" id="KW-0812">Transmembrane</keyword>
<feature type="domain" description="Signal transduction histidine kinase internal region" evidence="3">
    <location>
        <begin position="443"/>
        <end position="522"/>
    </location>
</feature>
<dbReference type="InterPro" id="IPR011990">
    <property type="entry name" value="TPR-like_helical_dom_sf"/>
</dbReference>
<dbReference type="PANTHER" id="PTHR34220:SF7">
    <property type="entry name" value="SENSOR HISTIDINE KINASE YPDA"/>
    <property type="match status" value="1"/>
</dbReference>
<dbReference type="Proteomes" id="UP000295313">
    <property type="component" value="Unassembled WGS sequence"/>
</dbReference>
<dbReference type="EMBL" id="SOEO01000001">
    <property type="protein sequence ID" value="TDX87090.1"/>
    <property type="molecule type" value="Genomic_DNA"/>
</dbReference>
<dbReference type="Gene3D" id="1.25.40.10">
    <property type="entry name" value="Tetratricopeptide repeat domain"/>
    <property type="match status" value="1"/>
</dbReference>
<evidence type="ECO:0000313" key="5">
    <source>
        <dbReference type="Proteomes" id="UP000295313"/>
    </source>
</evidence>
<accession>A0A4R8IBV5</accession>
<dbReference type="InterPro" id="IPR050640">
    <property type="entry name" value="Bact_2-comp_sensor_kinase"/>
</dbReference>
<evidence type="ECO:0000256" key="2">
    <source>
        <dbReference type="SAM" id="Phobius"/>
    </source>
</evidence>
<organism evidence="4 5">
    <name type="scientific">Epilithonimonas xixisoli</name>
    <dbReference type="NCBI Taxonomy" id="1476462"/>
    <lineage>
        <taxon>Bacteria</taxon>
        <taxon>Pseudomonadati</taxon>
        <taxon>Bacteroidota</taxon>
        <taxon>Flavobacteriia</taxon>
        <taxon>Flavobacteriales</taxon>
        <taxon>Weeksellaceae</taxon>
        <taxon>Chryseobacterium group</taxon>
        <taxon>Epilithonimonas</taxon>
    </lineage>
</organism>
<proteinExistence type="predicted"/>
<dbReference type="PROSITE" id="PS51257">
    <property type="entry name" value="PROKAR_LIPOPROTEIN"/>
    <property type="match status" value="1"/>
</dbReference>
<dbReference type="Pfam" id="PF06580">
    <property type="entry name" value="His_kinase"/>
    <property type="match status" value="1"/>
</dbReference>
<keyword evidence="4" id="KW-0808">Transferase</keyword>
<dbReference type="SUPFAM" id="SSF48452">
    <property type="entry name" value="TPR-like"/>
    <property type="match status" value="1"/>
</dbReference>
<evidence type="ECO:0000256" key="1">
    <source>
        <dbReference type="SAM" id="Coils"/>
    </source>
</evidence>
<gene>
    <name evidence="4" type="ORF">B0I22_1269</name>
</gene>
<reference evidence="4 5" key="1">
    <citation type="submission" date="2019-03" db="EMBL/GenBank/DDBJ databases">
        <title>Genomic Encyclopedia of Type Strains, Phase III (KMG-III): the genomes of soil and plant-associated and newly described type strains.</title>
        <authorList>
            <person name="Whitman W."/>
        </authorList>
    </citation>
    <scope>NUCLEOTIDE SEQUENCE [LARGE SCALE GENOMIC DNA]</scope>
    <source>
        <strain evidence="4 5">CGMCC 1.12802</strain>
    </source>
</reference>
<keyword evidence="2" id="KW-1133">Transmembrane helix</keyword>
<feature type="transmembrane region" description="Helical" evidence="2">
    <location>
        <begin position="405"/>
        <end position="428"/>
    </location>
</feature>